<protein>
    <submittedName>
        <fullName evidence="4">Membrane protein</fullName>
    </submittedName>
</protein>
<evidence type="ECO:0000313" key="4">
    <source>
        <dbReference type="EMBL" id="NYI38072.1"/>
    </source>
</evidence>
<evidence type="ECO:0000313" key="6">
    <source>
        <dbReference type="Proteomes" id="UP000659061"/>
    </source>
</evidence>
<gene>
    <name evidence="4" type="ORF">BJ975_001447</name>
    <name evidence="2" type="ORF">IDH50_10605</name>
    <name evidence="3" type="ORF">IDH50_13155</name>
</gene>
<feature type="transmembrane region" description="Helical" evidence="1">
    <location>
        <begin position="99"/>
        <end position="118"/>
    </location>
</feature>
<reference evidence="2" key="2">
    <citation type="submission" date="2020-09" db="EMBL/GenBank/DDBJ databases">
        <title>Novel species in genus Aeromicrobium.</title>
        <authorList>
            <person name="Zhang G."/>
        </authorList>
    </citation>
    <scope>NUCLEOTIDE SEQUENCE</scope>
    <source>
        <strain evidence="2">SSW1-57</strain>
    </source>
</reference>
<dbReference type="EMBL" id="JACBZN010000001">
    <property type="protein sequence ID" value="NYI38072.1"/>
    <property type="molecule type" value="Genomic_DNA"/>
</dbReference>
<dbReference type="Proteomes" id="UP000659061">
    <property type="component" value="Unassembled WGS sequence"/>
</dbReference>
<dbReference type="Proteomes" id="UP000587211">
    <property type="component" value="Unassembled WGS sequence"/>
</dbReference>
<dbReference type="EMBL" id="JACWMT010000002">
    <property type="protein sequence ID" value="MBD1270682.1"/>
    <property type="molecule type" value="Genomic_DNA"/>
</dbReference>
<proteinExistence type="predicted"/>
<sequence>MVVAALSGFVLAVWMILCAVAYASSDRQVLGGVVFESEVNAAFVLVTALGSGLGLLAALLGLSGLRVGRLGRTRWVWAVTSLASLAWAFASVVDGGATFLTVYLLLATGLAAGVVALAPTSWYQDVAPATER</sequence>
<evidence type="ECO:0000313" key="2">
    <source>
        <dbReference type="EMBL" id="MBD1270682.1"/>
    </source>
</evidence>
<evidence type="ECO:0000256" key="1">
    <source>
        <dbReference type="SAM" id="Phobius"/>
    </source>
</evidence>
<evidence type="ECO:0000313" key="5">
    <source>
        <dbReference type="Proteomes" id="UP000587211"/>
    </source>
</evidence>
<accession>A0A8I0KJ44</accession>
<evidence type="ECO:0000313" key="3">
    <source>
        <dbReference type="EMBL" id="MBD1271186.1"/>
    </source>
</evidence>
<keyword evidence="1" id="KW-1133">Transmembrane helix</keyword>
<organism evidence="2 6">
    <name type="scientific">Aeromicrobium tamlense</name>
    <dbReference type="NCBI Taxonomy" id="375541"/>
    <lineage>
        <taxon>Bacteria</taxon>
        <taxon>Bacillati</taxon>
        <taxon>Actinomycetota</taxon>
        <taxon>Actinomycetes</taxon>
        <taxon>Propionibacteriales</taxon>
        <taxon>Nocardioidaceae</taxon>
        <taxon>Aeromicrobium</taxon>
    </lineage>
</organism>
<keyword evidence="5" id="KW-1185">Reference proteome</keyword>
<reference evidence="4 5" key="1">
    <citation type="submission" date="2020-07" db="EMBL/GenBank/DDBJ databases">
        <title>Sequencing the genomes of 1000 actinobacteria strains.</title>
        <authorList>
            <person name="Klenk H.-P."/>
        </authorList>
    </citation>
    <scope>NUCLEOTIDE SEQUENCE [LARGE SCALE GENOMIC DNA]</scope>
    <source>
        <strain evidence="4 5">DSM 19087</strain>
    </source>
</reference>
<name>A0A8I0KJ44_9ACTN</name>
<dbReference type="EMBL" id="JACWMT010000003">
    <property type="protein sequence ID" value="MBD1271186.1"/>
    <property type="molecule type" value="Genomic_DNA"/>
</dbReference>
<feature type="transmembrane region" description="Helical" evidence="1">
    <location>
        <begin position="75"/>
        <end position="93"/>
    </location>
</feature>
<feature type="transmembrane region" description="Helical" evidence="1">
    <location>
        <begin position="39"/>
        <end position="63"/>
    </location>
</feature>
<keyword evidence="1" id="KW-0472">Membrane</keyword>
<dbReference type="RefSeq" id="WP_179424516.1">
    <property type="nucleotide sequence ID" value="NZ_BAAAMP010000001.1"/>
</dbReference>
<keyword evidence="1" id="KW-0812">Transmembrane</keyword>
<comment type="caution">
    <text evidence="2">The sequence shown here is derived from an EMBL/GenBank/DDBJ whole genome shotgun (WGS) entry which is preliminary data.</text>
</comment>
<dbReference type="AlphaFoldDB" id="A0A8I0KJ44"/>